<dbReference type="RefSeq" id="WP_251741113.1">
    <property type="nucleotide sequence ID" value="NZ_JBHUOJ010000016.1"/>
</dbReference>
<evidence type="ECO:0000313" key="2">
    <source>
        <dbReference type="EMBL" id="MFD2833301.1"/>
    </source>
</evidence>
<keyword evidence="3" id="KW-1185">Reference proteome</keyword>
<feature type="region of interest" description="Disordered" evidence="1">
    <location>
        <begin position="54"/>
        <end position="74"/>
    </location>
</feature>
<accession>A0ABW5X2K6</accession>
<evidence type="ECO:0000256" key="1">
    <source>
        <dbReference type="SAM" id="MobiDB-lite"/>
    </source>
</evidence>
<evidence type="ECO:0000313" key="3">
    <source>
        <dbReference type="Proteomes" id="UP001597438"/>
    </source>
</evidence>
<name>A0ABW5X2K6_9FLAO</name>
<proteinExistence type="predicted"/>
<reference evidence="3" key="1">
    <citation type="journal article" date="2019" name="Int. J. Syst. Evol. Microbiol.">
        <title>The Global Catalogue of Microorganisms (GCM) 10K type strain sequencing project: providing services to taxonomists for standard genome sequencing and annotation.</title>
        <authorList>
            <consortium name="The Broad Institute Genomics Platform"/>
            <consortium name="The Broad Institute Genome Sequencing Center for Infectious Disease"/>
            <person name="Wu L."/>
            <person name="Ma J."/>
        </authorList>
    </citation>
    <scope>NUCLEOTIDE SEQUENCE [LARGE SCALE GENOMIC DNA]</scope>
    <source>
        <strain evidence="3">KCTC 52925</strain>
    </source>
</reference>
<gene>
    <name evidence="2" type="ORF">ACFSYS_08360</name>
</gene>
<protein>
    <submittedName>
        <fullName evidence="2">Uncharacterized protein</fullName>
    </submittedName>
</protein>
<sequence length="74" mass="8677">MGSILFPASFLPINLPKKESMQIVFVNIKFIEQFRRKNREGFKLSKIKKHPNPEVFRNKDAASPETAFQQFRPL</sequence>
<dbReference type="Proteomes" id="UP001597438">
    <property type="component" value="Unassembled WGS sequence"/>
</dbReference>
<organism evidence="2 3">
    <name type="scientific">Christiangramia antarctica</name>
    <dbReference type="NCBI Taxonomy" id="2058158"/>
    <lineage>
        <taxon>Bacteria</taxon>
        <taxon>Pseudomonadati</taxon>
        <taxon>Bacteroidota</taxon>
        <taxon>Flavobacteriia</taxon>
        <taxon>Flavobacteriales</taxon>
        <taxon>Flavobacteriaceae</taxon>
        <taxon>Christiangramia</taxon>
    </lineage>
</organism>
<comment type="caution">
    <text evidence="2">The sequence shown here is derived from an EMBL/GenBank/DDBJ whole genome shotgun (WGS) entry which is preliminary data.</text>
</comment>
<dbReference type="EMBL" id="JBHUOJ010000016">
    <property type="protein sequence ID" value="MFD2833301.1"/>
    <property type="molecule type" value="Genomic_DNA"/>
</dbReference>